<evidence type="ECO:0000313" key="9">
    <source>
        <dbReference type="Proteomes" id="UP000593567"/>
    </source>
</evidence>
<reference evidence="8" key="1">
    <citation type="submission" date="2020-06" db="EMBL/GenBank/DDBJ databases">
        <title>Draft genome of Bugula neritina, a colonial animal packing powerful symbionts and potential medicines.</title>
        <authorList>
            <person name="Rayko M."/>
        </authorList>
    </citation>
    <scope>NUCLEOTIDE SEQUENCE [LARGE SCALE GENOMIC DNA]</scope>
    <source>
        <strain evidence="8">Kwan_BN1</strain>
    </source>
</reference>
<feature type="transmembrane region" description="Helical" evidence="7">
    <location>
        <begin position="51"/>
        <end position="72"/>
    </location>
</feature>
<protein>
    <submittedName>
        <fullName evidence="8">Uncharacterized protein</fullName>
    </submittedName>
</protein>
<evidence type="ECO:0000256" key="6">
    <source>
        <dbReference type="SAM" id="MobiDB-lite"/>
    </source>
</evidence>
<keyword evidence="9" id="KW-1185">Reference proteome</keyword>
<dbReference type="Proteomes" id="UP000593567">
    <property type="component" value="Unassembled WGS sequence"/>
</dbReference>
<evidence type="ECO:0000256" key="3">
    <source>
        <dbReference type="ARBA" id="ARBA00022692"/>
    </source>
</evidence>
<dbReference type="PANTHER" id="PTHR23320">
    <property type="entry name" value="MEMBRANE-SPANNING 4-DOMAINS SUBFAMILY A MS4A -RELATED"/>
    <property type="match status" value="1"/>
</dbReference>
<evidence type="ECO:0000256" key="7">
    <source>
        <dbReference type="SAM" id="Phobius"/>
    </source>
</evidence>
<evidence type="ECO:0000256" key="1">
    <source>
        <dbReference type="ARBA" id="ARBA00004141"/>
    </source>
</evidence>
<organism evidence="8 9">
    <name type="scientific">Bugula neritina</name>
    <name type="common">Brown bryozoan</name>
    <name type="synonym">Sertularia neritina</name>
    <dbReference type="NCBI Taxonomy" id="10212"/>
    <lineage>
        <taxon>Eukaryota</taxon>
        <taxon>Metazoa</taxon>
        <taxon>Spiralia</taxon>
        <taxon>Lophotrochozoa</taxon>
        <taxon>Bryozoa</taxon>
        <taxon>Gymnolaemata</taxon>
        <taxon>Cheilostomatida</taxon>
        <taxon>Flustrina</taxon>
        <taxon>Buguloidea</taxon>
        <taxon>Bugulidae</taxon>
        <taxon>Bugula</taxon>
    </lineage>
</organism>
<feature type="transmembrane region" description="Helical" evidence="7">
    <location>
        <begin position="102"/>
        <end position="123"/>
    </location>
</feature>
<feature type="transmembrane region" description="Helical" evidence="7">
    <location>
        <begin position="135"/>
        <end position="157"/>
    </location>
</feature>
<feature type="region of interest" description="Disordered" evidence="6">
    <location>
        <begin position="1"/>
        <end position="22"/>
    </location>
</feature>
<proteinExistence type="inferred from homology"/>
<keyword evidence="3 7" id="KW-0812">Transmembrane</keyword>
<keyword evidence="5 7" id="KW-0472">Membrane</keyword>
<gene>
    <name evidence="8" type="ORF">EB796_025015</name>
</gene>
<dbReference type="InterPro" id="IPR030417">
    <property type="entry name" value="MS4A"/>
</dbReference>
<evidence type="ECO:0000256" key="4">
    <source>
        <dbReference type="ARBA" id="ARBA00022989"/>
    </source>
</evidence>
<accession>A0A7J7ITD8</accession>
<comment type="subcellular location">
    <subcellularLocation>
        <location evidence="1">Membrane</location>
        <topology evidence="1">Multi-pass membrane protein</topology>
    </subcellularLocation>
</comment>
<evidence type="ECO:0000256" key="5">
    <source>
        <dbReference type="ARBA" id="ARBA00023136"/>
    </source>
</evidence>
<evidence type="ECO:0000256" key="2">
    <source>
        <dbReference type="ARBA" id="ARBA00009565"/>
    </source>
</evidence>
<evidence type="ECO:0000313" key="8">
    <source>
        <dbReference type="EMBL" id="KAF6016671.1"/>
    </source>
</evidence>
<comment type="similarity">
    <text evidence="2">Belongs to the MS4A family.</text>
</comment>
<dbReference type="Pfam" id="PF04103">
    <property type="entry name" value="CD20"/>
    <property type="match status" value="1"/>
</dbReference>
<comment type="caution">
    <text evidence="8">The sequence shown here is derived from an EMBL/GenBank/DDBJ whole genome shotgun (WGS) entry which is preliminary data.</text>
</comment>
<keyword evidence="4 7" id="KW-1133">Transmembrane helix</keyword>
<sequence>MHSHSGALQPRAMPANMPHPQGQQQHVVSMNAPTNFRPNPKVEYSAQNVPVVKWLTITQLVLACIIFVLHAATTAMNDHFNTVAAPIEDQLNYLYWSFSDEAATGVWVGIVMIVAAVIGIQAYKTQRKGLIITHLVFNIFLMMFCCTLIGTISATIAQLNNCRHFGEYYEFLSSGAYYTTTGKPLYLFGEQLTPPHGNFYCSHVSFSCQLLPPQELGY</sequence>
<dbReference type="AlphaFoldDB" id="A0A7J7ITD8"/>
<name>A0A7J7ITD8_BUGNE</name>
<dbReference type="InterPro" id="IPR007237">
    <property type="entry name" value="CD20-like"/>
</dbReference>
<dbReference type="EMBL" id="VXIV02003489">
    <property type="protein sequence ID" value="KAF6016671.1"/>
    <property type="molecule type" value="Genomic_DNA"/>
</dbReference>
<dbReference type="PANTHER" id="PTHR23320:SF130">
    <property type="entry name" value="TRANSMEMBRANE PROTEIN 212"/>
    <property type="match status" value="1"/>
</dbReference>